<keyword evidence="20" id="KW-1133">Transmembrane helix</keyword>
<reference evidence="23 24" key="1">
    <citation type="journal article" date="2016" name="Nat. Commun.">
        <title>Extremotolerant tardigrade genome and improved radiotolerance of human cultured cells by tardigrade-unique protein.</title>
        <authorList>
            <person name="Hashimoto T."/>
            <person name="Horikawa D.D."/>
            <person name="Saito Y."/>
            <person name="Kuwahara H."/>
            <person name="Kozuka-Hata H."/>
            <person name="Shin-I T."/>
            <person name="Minakuchi Y."/>
            <person name="Ohishi K."/>
            <person name="Motoyama A."/>
            <person name="Aizu T."/>
            <person name="Enomoto A."/>
            <person name="Kondo K."/>
            <person name="Tanaka S."/>
            <person name="Hara Y."/>
            <person name="Koshikawa S."/>
            <person name="Sagara H."/>
            <person name="Miura T."/>
            <person name="Yokobori S."/>
            <person name="Miyagawa K."/>
            <person name="Suzuki Y."/>
            <person name="Kubo T."/>
            <person name="Oyama M."/>
            <person name="Kohara Y."/>
            <person name="Fujiyama A."/>
            <person name="Arakawa K."/>
            <person name="Katayama T."/>
            <person name="Toyoda A."/>
            <person name="Kunieda T."/>
        </authorList>
    </citation>
    <scope>NUCLEOTIDE SEQUENCE [LARGE SCALE GENOMIC DNA]</scope>
    <source>
        <strain evidence="23 24">YOKOZUNA-1</strain>
    </source>
</reference>
<feature type="region of interest" description="Disordered" evidence="19">
    <location>
        <begin position="446"/>
        <end position="489"/>
    </location>
</feature>
<feature type="domain" description="Major facilitator superfamily (MFS) profile" evidence="22">
    <location>
        <begin position="13"/>
        <end position="439"/>
    </location>
</feature>
<evidence type="ECO:0000256" key="19">
    <source>
        <dbReference type="SAM" id="MobiDB-lite"/>
    </source>
</evidence>
<comment type="catalytic activity">
    <reaction evidence="7">
        <text>L-alpha-aminoacyl-L-lysine(out) = L-alpha-aminoacyl-L-lysine(in)</text>
        <dbReference type="Rhea" id="RHEA:79383"/>
        <dbReference type="ChEBI" id="CHEBI:229966"/>
    </reaction>
</comment>
<comment type="catalytic activity">
    <reaction evidence="14">
        <text>L-lysyl-glycine(out) = L-lysyl-glycine(in)</text>
        <dbReference type="Rhea" id="RHEA:79407"/>
        <dbReference type="ChEBI" id="CHEBI:191202"/>
    </reaction>
</comment>
<evidence type="ECO:0000259" key="22">
    <source>
        <dbReference type="PROSITE" id="PS50850"/>
    </source>
</evidence>
<evidence type="ECO:0000256" key="11">
    <source>
        <dbReference type="ARBA" id="ARBA00044903"/>
    </source>
</evidence>
<evidence type="ECO:0000256" key="20">
    <source>
        <dbReference type="SAM" id="Phobius"/>
    </source>
</evidence>
<comment type="caution">
    <text evidence="23">The sequence shown here is derived from an EMBL/GenBank/DDBJ whole genome shotgun (WGS) entry which is preliminary data.</text>
</comment>
<dbReference type="Proteomes" id="UP000186922">
    <property type="component" value="Unassembled WGS sequence"/>
</dbReference>
<evidence type="ECO:0000256" key="17">
    <source>
        <dbReference type="ARBA" id="ARBA00045709"/>
    </source>
</evidence>
<evidence type="ECO:0000256" key="9">
    <source>
        <dbReference type="ARBA" id="ARBA00044899"/>
    </source>
</evidence>
<evidence type="ECO:0000256" key="4">
    <source>
        <dbReference type="ARBA" id="ARBA00044881"/>
    </source>
</evidence>
<feature type="transmembrane region" description="Helical" evidence="20">
    <location>
        <begin position="107"/>
        <end position="128"/>
    </location>
</feature>
<feature type="transmembrane region" description="Helical" evidence="20">
    <location>
        <begin position="173"/>
        <end position="190"/>
    </location>
</feature>
<name>A0A1D1VP60_RAMVA</name>
<evidence type="ECO:0000256" key="18">
    <source>
        <dbReference type="ARBA" id="ARBA00046376"/>
    </source>
</evidence>
<evidence type="ECO:0000256" key="1">
    <source>
        <dbReference type="ARBA" id="ARBA00004141"/>
    </source>
</evidence>
<feature type="transmembrane region" description="Helical" evidence="20">
    <location>
        <begin position="255"/>
        <end position="280"/>
    </location>
</feature>
<comment type="catalytic activity">
    <reaction evidence="6">
        <text>L-lysyl-L-alpha-amino acid(out) = L-lysyl-L-alpha-amino acid(in)</text>
        <dbReference type="Rhea" id="RHEA:79387"/>
        <dbReference type="ChEBI" id="CHEBI:229965"/>
    </reaction>
</comment>
<evidence type="ECO:0000313" key="23">
    <source>
        <dbReference type="EMBL" id="GAV03365.1"/>
    </source>
</evidence>
<accession>A0A1D1VP60</accession>
<dbReference type="AlphaFoldDB" id="A0A1D1VP60"/>
<comment type="catalytic activity">
    <reaction evidence="5">
        <text>L-alpha-aminoacyl-L-histidine(out) = L-alpha-aminoacyl-L-histidine(in)</text>
        <dbReference type="Rhea" id="RHEA:79375"/>
        <dbReference type="ChEBI" id="CHEBI:229967"/>
    </reaction>
</comment>
<dbReference type="PANTHER" id="PTHR23512:SF12">
    <property type="entry name" value="TRANSPORTER, PUTATIVE (AFU_ORTHOLOGUE AFUA_4G00260)-RELATED"/>
    <property type="match status" value="1"/>
</dbReference>
<evidence type="ECO:0000256" key="16">
    <source>
        <dbReference type="ARBA" id="ARBA00045018"/>
    </source>
</evidence>
<feature type="transmembrane region" description="Helical" evidence="20">
    <location>
        <begin position="202"/>
        <end position="219"/>
    </location>
</feature>
<dbReference type="STRING" id="947166.A0A1D1VP60"/>
<evidence type="ECO:0000256" key="3">
    <source>
        <dbReference type="ARBA" id="ARBA00044878"/>
    </source>
</evidence>
<evidence type="ECO:0000256" key="7">
    <source>
        <dbReference type="ARBA" id="ARBA00044893"/>
    </source>
</evidence>
<comment type="catalytic activity">
    <reaction evidence="9">
        <text>L-arginyl-L-alpha-amino acid(out) = L-arginyl-L-alpha-amino acid(in)</text>
        <dbReference type="Rhea" id="RHEA:79371"/>
        <dbReference type="ChEBI" id="CHEBI:84315"/>
    </reaction>
</comment>
<keyword evidence="21" id="KW-0732">Signal</keyword>
<keyword evidence="20" id="KW-0472">Membrane</keyword>
<feature type="compositionally biased region" description="Acidic residues" evidence="19">
    <location>
        <begin position="462"/>
        <end position="472"/>
    </location>
</feature>
<feature type="transmembrane region" description="Helical" evidence="20">
    <location>
        <begin position="134"/>
        <end position="152"/>
    </location>
</feature>
<evidence type="ECO:0000256" key="2">
    <source>
        <dbReference type="ARBA" id="ARBA00044876"/>
    </source>
</evidence>
<evidence type="ECO:0000256" key="15">
    <source>
        <dbReference type="ARBA" id="ARBA00044985"/>
    </source>
</evidence>
<dbReference type="OrthoDB" id="424834at2759"/>
<dbReference type="SUPFAM" id="SSF103473">
    <property type="entry name" value="MFS general substrate transporter"/>
    <property type="match status" value="1"/>
</dbReference>
<dbReference type="CDD" id="cd06174">
    <property type="entry name" value="MFS"/>
    <property type="match status" value="1"/>
</dbReference>
<keyword evidence="24" id="KW-1185">Reference proteome</keyword>
<feature type="transmembrane region" description="Helical" evidence="20">
    <location>
        <begin position="345"/>
        <end position="364"/>
    </location>
</feature>
<comment type="subcellular location">
    <subcellularLocation>
        <location evidence="1">Membrane</location>
        <topology evidence="1">Multi-pass membrane protein</topology>
    </subcellularLocation>
</comment>
<feature type="chain" id="PRO_5008898667" description="Lysosomal dipeptide transporter MFSD1" evidence="21">
    <location>
        <begin position="20"/>
        <end position="489"/>
    </location>
</feature>
<evidence type="ECO:0000256" key="21">
    <source>
        <dbReference type="SAM" id="SignalP"/>
    </source>
</evidence>
<dbReference type="InterPro" id="IPR020846">
    <property type="entry name" value="MFS_dom"/>
</dbReference>
<gene>
    <name evidence="23" type="primary">RvY_13799-1</name>
    <name evidence="23" type="synonym">RvY_13799.1</name>
    <name evidence="23" type="ORF">RvY_13799</name>
</gene>
<comment type="catalytic activity">
    <reaction evidence="4">
        <text>L-alpha-aminoacyl-L-arginine(out) = L-alpha-aminoacyl-L-arginine(in)</text>
        <dbReference type="Rhea" id="RHEA:79367"/>
        <dbReference type="ChEBI" id="CHEBI:229968"/>
    </reaction>
</comment>
<evidence type="ECO:0000256" key="14">
    <source>
        <dbReference type="ARBA" id="ARBA00044924"/>
    </source>
</evidence>
<dbReference type="GO" id="GO:0022857">
    <property type="term" value="F:transmembrane transporter activity"/>
    <property type="evidence" value="ECO:0007669"/>
    <property type="project" value="InterPro"/>
</dbReference>
<dbReference type="Gene3D" id="1.20.1250.20">
    <property type="entry name" value="MFS general substrate transporter like domains"/>
    <property type="match status" value="1"/>
</dbReference>
<feature type="transmembrane region" description="Helical" evidence="20">
    <location>
        <begin position="292"/>
        <end position="313"/>
    </location>
</feature>
<comment type="catalytic activity">
    <reaction evidence="10">
        <text>L-lysyl-L-lysine(out) = L-lysyl-L-lysine(in)</text>
        <dbReference type="Rhea" id="RHEA:79403"/>
        <dbReference type="ChEBI" id="CHEBI:229956"/>
    </reaction>
</comment>
<evidence type="ECO:0000256" key="5">
    <source>
        <dbReference type="ARBA" id="ARBA00044884"/>
    </source>
</evidence>
<organism evidence="23 24">
    <name type="scientific">Ramazzottius varieornatus</name>
    <name type="common">Water bear</name>
    <name type="synonym">Tardigrade</name>
    <dbReference type="NCBI Taxonomy" id="947166"/>
    <lineage>
        <taxon>Eukaryota</taxon>
        <taxon>Metazoa</taxon>
        <taxon>Ecdysozoa</taxon>
        <taxon>Tardigrada</taxon>
        <taxon>Eutardigrada</taxon>
        <taxon>Parachela</taxon>
        <taxon>Hypsibioidea</taxon>
        <taxon>Ramazzottiidae</taxon>
        <taxon>Ramazzottius</taxon>
    </lineage>
</organism>
<comment type="catalytic activity">
    <reaction evidence="12">
        <text>L-histidyl-L-alpha-amino acid(out) = L-histidyl-L-alpha-amino acid(in)</text>
        <dbReference type="Rhea" id="RHEA:79379"/>
        <dbReference type="ChEBI" id="CHEBI:229964"/>
    </reaction>
</comment>
<dbReference type="GO" id="GO:0016020">
    <property type="term" value="C:membrane"/>
    <property type="evidence" value="ECO:0007669"/>
    <property type="project" value="UniProtKB-SubCell"/>
</dbReference>
<dbReference type="InterPro" id="IPR052187">
    <property type="entry name" value="MFSD1"/>
</dbReference>
<feature type="region of interest" description="Disordered" evidence="19">
    <location>
        <begin position="42"/>
        <end position="66"/>
    </location>
</feature>
<dbReference type="PANTHER" id="PTHR23512">
    <property type="entry name" value="MAJOR FACILITATOR SUPERFAMILY DOMAIN-CONTAINING PROTEIN 1"/>
    <property type="match status" value="1"/>
</dbReference>
<feature type="signal peptide" evidence="21">
    <location>
        <begin position="1"/>
        <end position="19"/>
    </location>
</feature>
<feature type="compositionally biased region" description="Basic and acidic residues" evidence="19">
    <location>
        <begin position="446"/>
        <end position="461"/>
    </location>
</feature>
<evidence type="ECO:0000256" key="13">
    <source>
        <dbReference type="ARBA" id="ARBA00044919"/>
    </source>
</evidence>
<evidence type="ECO:0000313" key="24">
    <source>
        <dbReference type="Proteomes" id="UP000186922"/>
    </source>
</evidence>
<feature type="compositionally biased region" description="Basic and acidic residues" evidence="19">
    <location>
        <begin position="44"/>
        <end position="63"/>
    </location>
</feature>
<dbReference type="PROSITE" id="PS50850">
    <property type="entry name" value="MFS"/>
    <property type="match status" value="1"/>
</dbReference>
<protein>
    <recommendedName>
        <fullName evidence="15">Lysosomal dipeptide transporter MFSD1</fullName>
    </recommendedName>
    <alternativeName>
        <fullName evidence="16">Major facilitator superfamily domain-containing protein 1</fullName>
    </alternativeName>
</protein>
<dbReference type="InterPro" id="IPR036259">
    <property type="entry name" value="MFS_trans_sf"/>
</dbReference>
<dbReference type="InterPro" id="IPR011701">
    <property type="entry name" value="MFS"/>
</dbReference>
<feature type="transmembrane region" description="Helical" evidence="20">
    <location>
        <begin position="415"/>
        <end position="437"/>
    </location>
</feature>
<evidence type="ECO:0000256" key="10">
    <source>
        <dbReference type="ARBA" id="ARBA00044900"/>
    </source>
</evidence>
<feature type="transmembrane region" description="Helical" evidence="20">
    <location>
        <begin position="320"/>
        <end position="339"/>
    </location>
</feature>
<comment type="catalytic activity">
    <reaction evidence="13">
        <text>L-alanyl-L-lysine(out) = L-alanyl-L-lysine(in)</text>
        <dbReference type="Rhea" id="RHEA:79415"/>
        <dbReference type="ChEBI" id="CHEBI:192470"/>
    </reaction>
</comment>
<dbReference type="EMBL" id="BDGG01000009">
    <property type="protein sequence ID" value="GAV03365.1"/>
    <property type="molecule type" value="Genomic_DNA"/>
</dbReference>
<evidence type="ECO:0000256" key="8">
    <source>
        <dbReference type="ARBA" id="ARBA00044898"/>
    </source>
</evidence>
<comment type="catalytic activity">
    <reaction evidence="2">
        <text>L-lysyl-L-alanine(out) = L-lysyl-L-alanine(in)</text>
        <dbReference type="Rhea" id="RHEA:79399"/>
        <dbReference type="ChEBI" id="CHEBI:229954"/>
    </reaction>
</comment>
<comment type="function">
    <text evidence="17">Lysosomal dipeptide uniporter that selectively exports lysine, arginine or histidine-containing dipeptides with a net positive charge from the lysosome lumen into the cytosol. Could play a role in a specific type of protein O-glycosylation indirectly regulating macrophages migration and tissue invasion. Also essential for liver homeostasis.</text>
</comment>
<feature type="transmembrane region" description="Helical" evidence="20">
    <location>
        <begin position="385"/>
        <end position="403"/>
    </location>
</feature>
<comment type="catalytic activity">
    <reaction evidence="3">
        <text>L-histidyl-glycine(out) = L-histidyl-glycine(in)</text>
        <dbReference type="Rhea" id="RHEA:79395"/>
        <dbReference type="ChEBI" id="CHEBI:229957"/>
    </reaction>
</comment>
<comment type="subunit">
    <text evidence="18">Homodimer. Interacts with lysosomal protein GLMP (via lumenal domain); the interaction starts while both proteins are still in the endoplasmic reticulum and is required for stabilization of MFSD1 in lysosomes but has no direct effect on its targeting to lysosomes or transporter activity.</text>
</comment>
<keyword evidence="20" id="KW-0812">Transmembrane</keyword>
<sequence>MPRKRKWTVLICSCLLAFAGSFFQELPTPLGRRLQGESLACRNGTDEHKNTTKHLEASDHGEEPPPADRCLDLSSVEYNGLTTAFFFATGAVAIFATLAIKQYGQKWLIWTCGLLTLAGVLVFVGGSYLEDNRMAFGALMLGRIIYGLGNGLRVTVCAHRVNELWKESTQMKGLYVLAAALGSAFSFYLNGQVLDAIGMSNAIWISVGLTALATVAALIQGKVDTDQDDEEKEGRSLRRSVKEGFHHFRQNVEPVFWWFTIALFLIHALITTFVVNAPTLLEDGSGYSERQAIWIIGLVYDLSILIPLFGFLVDRVGHRDYWMTLGAILIFSAFAVYLSSSSINSIVMTVIIGLGFAIFSPLCAASNAMVAPEDTEGVAESIQKFFRFVGAGFFALVAGLILDNDAVDEKKAFEYLMIMLLCMGVVGTLACVMMIWANRRSEERALSRTAKEHKQKIKEEETKEEETKEEETEAGRRTWDPLMPNLHPT</sequence>
<feature type="transmembrane region" description="Helical" evidence="20">
    <location>
        <begin position="81"/>
        <end position="100"/>
    </location>
</feature>
<evidence type="ECO:0000256" key="12">
    <source>
        <dbReference type="ARBA" id="ARBA00044912"/>
    </source>
</evidence>
<dbReference type="Pfam" id="PF07690">
    <property type="entry name" value="MFS_1"/>
    <property type="match status" value="2"/>
</dbReference>
<evidence type="ECO:0000256" key="6">
    <source>
        <dbReference type="ARBA" id="ARBA00044891"/>
    </source>
</evidence>
<proteinExistence type="predicted"/>
<comment type="catalytic activity">
    <reaction evidence="8">
        <text>L-aspartyl-L-lysine(out) = L-aspartyl-L-lysine(in)</text>
        <dbReference type="Rhea" id="RHEA:79411"/>
        <dbReference type="ChEBI" id="CHEBI:229953"/>
    </reaction>
</comment>
<comment type="catalytic activity">
    <reaction evidence="11">
        <text>L-arginyl-glycine(out) = L-arginyl-glycine(in)</text>
        <dbReference type="Rhea" id="RHEA:79391"/>
        <dbReference type="ChEBI" id="CHEBI:229955"/>
    </reaction>
</comment>